<dbReference type="InterPro" id="IPR011006">
    <property type="entry name" value="CheY-like_superfamily"/>
</dbReference>
<feature type="transmembrane region" description="Helical" evidence="19">
    <location>
        <begin position="347"/>
        <end position="367"/>
    </location>
</feature>
<dbReference type="SUPFAM" id="SSF47384">
    <property type="entry name" value="Homodimeric domain of signal transducing histidine kinase"/>
    <property type="match status" value="1"/>
</dbReference>
<feature type="transmembrane region" description="Helical" evidence="19">
    <location>
        <begin position="27"/>
        <end position="47"/>
    </location>
</feature>
<dbReference type="SMART" id="SM00448">
    <property type="entry name" value="REC"/>
    <property type="match status" value="2"/>
</dbReference>
<dbReference type="CDD" id="cd00082">
    <property type="entry name" value="HisKA"/>
    <property type="match status" value="1"/>
</dbReference>
<dbReference type="PRINTS" id="PR00344">
    <property type="entry name" value="BCTRLSENSOR"/>
</dbReference>
<evidence type="ECO:0000259" key="25">
    <source>
        <dbReference type="PROSITE" id="PS50894"/>
    </source>
</evidence>
<dbReference type="InterPro" id="IPR000014">
    <property type="entry name" value="PAS"/>
</dbReference>
<dbReference type="STRING" id="637905.SVI_1329"/>
<dbReference type="Pfam" id="PF00072">
    <property type="entry name" value="Response_reg"/>
    <property type="match status" value="2"/>
</dbReference>
<dbReference type="PROSITE" id="PS50894">
    <property type="entry name" value="HPT"/>
    <property type="match status" value="1"/>
</dbReference>
<reference evidence="27" key="1">
    <citation type="journal article" date="2010" name="Mol. Biosyst.">
        <title>Complete genome sequence and comparative analysis of Shewanella violacea, a psychrophilic and piezophilic bacterium from deep sea floor sediments.</title>
        <authorList>
            <person name="Aono E."/>
            <person name="Baba T."/>
            <person name="Ara T."/>
            <person name="Nishi T."/>
            <person name="Nakamichi T."/>
            <person name="Inamoto E."/>
            <person name="Toyonaga H."/>
            <person name="Hasegawa M."/>
            <person name="Takai Y."/>
            <person name="Okumura Y."/>
            <person name="Baba M."/>
            <person name="Tomita M."/>
            <person name="Kato C."/>
            <person name="Oshima T."/>
            <person name="Nakasone K."/>
            <person name="Mori H."/>
        </authorList>
    </citation>
    <scope>NUCLEOTIDE SEQUENCE [LARGE SCALE GENOMIC DNA]</scope>
    <source>
        <strain evidence="27">JCM 10179 / CIP 106290 / LMG 19151 / DSS12</strain>
    </source>
</reference>
<evidence type="ECO:0000256" key="11">
    <source>
        <dbReference type="ARBA" id="ARBA00022989"/>
    </source>
</evidence>
<dbReference type="Pfam" id="PF00672">
    <property type="entry name" value="HAMP"/>
    <property type="match status" value="1"/>
</dbReference>
<evidence type="ECO:0000259" key="21">
    <source>
        <dbReference type="PROSITE" id="PS50110"/>
    </source>
</evidence>
<name>D4ZI01_SHEVD</name>
<dbReference type="eggNOG" id="COG2205">
    <property type="taxonomic scope" value="Bacteria"/>
</dbReference>
<dbReference type="SUPFAM" id="SSF158472">
    <property type="entry name" value="HAMP domain-like"/>
    <property type="match status" value="1"/>
</dbReference>
<dbReference type="InterPro" id="IPR003661">
    <property type="entry name" value="HisK_dim/P_dom"/>
</dbReference>
<gene>
    <name evidence="26" type="ordered locus">SVI_1329</name>
</gene>
<dbReference type="Pfam" id="PF01627">
    <property type="entry name" value="Hpt"/>
    <property type="match status" value="1"/>
</dbReference>
<dbReference type="FunFam" id="3.30.565.10:FF:000010">
    <property type="entry name" value="Sensor histidine kinase RcsC"/>
    <property type="match status" value="1"/>
</dbReference>
<dbReference type="PROSITE" id="PS50109">
    <property type="entry name" value="HIS_KIN"/>
    <property type="match status" value="1"/>
</dbReference>
<dbReference type="InterPro" id="IPR036097">
    <property type="entry name" value="HisK_dim/P_sf"/>
</dbReference>
<evidence type="ECO:0000256" key="8">
    <source>
        <dbReference type="ARBA" id="ARBA00022741"/>
    </source>
</evidence>
<dbReference type="GO" id="GO:0000155">
    <property type="term" value="F:phosphorelay sensor kinase activity"/>
    <property type="evidence" value="ECO:0007669"/>
    <property type="project" value="InterPro"/>
</dbReference>
<dbReference type="Gene3D" id="1.10.287.130">
    <property type="match status" value="1"/>
</dbReference>
<dbReference type="SUPFAM" id="SSF55874">
    <property type="entry name" value="ATPase domain of HSP90 chaperone/DNA topoisomerase II/histidine kinase"/>
    <property type="match status" value="1"/>
</dbReference>
<evidence type="ECO:0000256" key="7">
    <source>
        <dbReference type="ARBA" id="ARBA00022692"/>
    </source>
</evidence>
<dbReference type="PROSITE" id="PS50113">
    <property type="entry name" value="PAC"/>
    <property type="match status" value="1"/>
</dbReference>
<evidence type="ECO:0000313" key="27">
    <source>
        <dbReference type="Proteomes" id="UP000002350"/>
    </source>
</evidence>
<dbReference type="CDD" id="cd16922">
    <property type="entry name" value="HATPase_EvgS-ArcB-TorS-like"/>
    <property type="match status" value="1"/>
</dbReference>
<dbReference type="Gene3D" id="6.10.340.10">
    <property type="match status" value="1"/>
</dbReference>
<evidence type="ECO:0000259" key="23">
    <source>
        <dbReference type="PROSITE" id="PS50113"/>
    </source>
</evidence>
<dbReference type="InterPro" id="IPR008207">
    <property type="entry name" value="Sig_transdc_His_kin_Hpt_dom"/>
</dbReference>
<feature type="domain" description="HAMP" evidence="24">
    <location>
        <begin position="368"/>
        <end position="420"/>
    </location>
</feature>
<dbReference type="InterPro" id="IPR001789">
    <property type="entry name" value="Sig_transdc_resp-reg_receiver"/>
</dbReference>
<dbReference type="HOGENOM" id="CLU_004377_0_0_6"/>
<feature type="modified residue" description="4-aspartylphosphate" evidence="17">
    <location>
        <position position="999"/>
    </location>
</feature>
<evidence type="ECO:0000256" key="17">
    <source>
        <dbReference type="PROSITE-ProRule" id="PRU00169"/>
    </source>
</evidence>
<dbReference type="Pfam" id="PF02518">
    <property type="entry name" value="HATPase_c"/>
    <property type="match status" value="1"/>
</dbReference>
<keyword evidence="6" id="KW-0808">Transferase</keyword>
<feature type="domain" description="Histidine kinase" evidence="20">
    <location>
        <begin position="705"/>
        <end position="926"/>
    </location>
</feature>
<proteinExistence type="predicted"/>
<dbReference type="InterPro" id="IPR001610">
    <property type="entry name" value="PAC"/>
</dbReference>
<evidence type="ECO:0000256" key="9">
    <source>
        <dbReference type="ARBA" id="ARBA00022777"/>
    </source>
</evidence>
<dbReference type="Proteomes" id="UP000002350">
    <property type="component" value="Chromosome"/>
</dbReference>
<dbReference type="Gene3D" id="3.40.50.2300">
    <property type="match status" value="2"/>
</dbReference>
<dbReference type="SUPFAM" id="SSF55785">
    <property type="entry name" value="PYP-like sensor domain (PAS domain)"/>
    <property type="match status" value="2"/>
</dbReference>
<dbReference type="Gene3D" id="1.20.120.160">
    <property type="entry name" value="HPT domain"/>
    <property type="match status" value="1"/>
</dbReference>
<dbReference type="GO" id="GO:0005524">
    <property type="term" value="F:ATP binding"/>
    <property type="evidence" value="ECO:0007669"/>
    <property type="project" value="UniProtKB-KW"/>
</dbReference>
<evidence type="ECO:0000256" key="1">
    <source>
        <dbReference type="ARBA" id="ARBA00000085"/>
    </source>
</evidence>
<keyword evidence="13 19" id="KW-0472">Membrane</keyword>
<feature type="domain" description="PAS" evidence="22">
    <location>
        <begin position="449"/>
        <end position="492"/>
    </location>
</feature>
<evidence type="ECO:0000256" key="6">
    <source>
        <dbReference type="ARBA" id="ARBA00022679"/>
    </source>
</evidence>
<dbReference type="eggNOG" id="COG5002">
    <property type="taxonomic scope" value="Bacteria"/>
</dbReference>
<feature type="region of interest" description="Disordered" evidence="18">
    <location>
        <begin position="1230"/>
        <end position="1265"/>
    </location>
</feature>
<protein>
    <recommendedName>
        <fullName evidence="15">Sensory/regulatory protein RpfC</fullName>
        <ecNumber evidence="3">2.7.13.3</ecNumber>
    </recommendedName>
</protein>
<evidence type="ECO:0000256" key="15">
    <source>
        <dbReference type="ARBA" id="ARBA00068150"/>
    </source>
</evidence>
<dbReference type="Pfam" id="PF00512">
    <property type="entry name" value="HisKA"/>
    <property type="match status" value="1"/>
</dbReference>
<dbReference type="SMART" id="SM00086">
    <property type="entry name" value="PAC"/>
    <property type="match status" value="1"/>
</dbReference>
<evidence type="ECO:0000256" key="13">
    <source>
        <dbReference type="ARBA" id="ARBA00023136"/>
    </source>
</evidence>
<evidence type="ECO:0000259" key="24">
    <source>
        <dbReference type="PROSITE" id="PS50885"/>
    </source>
</evidence>
<dbReference type="EMBL" id="AP011177">
    <property type="protein sequence ID" value="BAJ01300.1"/>
    <property type="molecule type" value="Genomic_DNA"/>
</dbReference>
<evidence type="ECO:0000256" key="16">
    <source>
        <dbReference type="PROSITE-ProRule" id="PRU00110"/>
    </source>
</evidence>
<dbReference type="PANTHER" id="PTHR45339">
    <property type="entry name" value="HYBRID SIGNAL TRANSDUCTION HISTIDINE KINASE J"/>
    <property type="match status" value="1"/>
</dbReference>
<dbReference type="SMART" id="SM00304">
    <property type="entry name" value="HAMP"/>
    <property type="match status" value="1"/>
</dbReference>
<dbReference type="SUPFAM" id="SSF47226">
    <property type="entry name" value="Histidine-containing phosphotransfer domain, HPT domain"/>
    <property type="match status" value="1"/>
</dbReference>
<dbReference type="CDD" id="cd00130">
    <property type="entry name" value="PAS"/>
    <property type="match status" value="1"/>
</dbReference>
<dbReference type="Gene3D" id="3.30.565.10">
    <property type="entry name" value="Histidine kinase-like ATPase, C-terminal domain"/>
    <property type="match status" value="1"/>
</dbReference>
<sequence length="1486" mass="164515">MREPMEHEFTQAPINTVNKLSSLSFNLTMWFLILSLLPLTIVAWFSYQQAKQSLVDAAEEELTQSSLLSVQSIESWFNYRMVDLNVEAESINAGLILSSLSEGKESSGKSASEYVTSYDWTKRVDGQQNDLIVLSRQYDYISDIFLIDLDGDILYSVVSNDAKGKNVFSANLIDSQFTQSLKVTMDSGLANFSGLERSPLSQGQITGFISAPILDEFGGPIGAYVIELKFDNIFNMLHSTISDASSLTHYIIGQDGILRTPIKDNWEQVLQRQINTRPFIAWQGRGANDGTDGTDGKKSIAYEYIGPSGKEVIGLYHTVNLANIEWLLISEIDSEETLQASNWLGKVTLLLVLLTAMGVLLASVFIARKITRPVFKLAQASRKVAAGEKLTRVDVKGKNEISQLARAFNHMLDAKARHEEALLEANSQVMEALDSLEEHKFALDQHAIVAVTDLKGTITYANDKFSEISGYKVDDLIGQNHRILNSGFHPSEFFSEMYRTVSKGKVWHGEICNRNKRGEIYWVDTTIMALKDTRNLPKSYIAIRADITERKRTEIAVKEALSLMNATLESTDNGILVTSIDGEILRTNCQFSHLWGVAKELLDKGVNDRVILKQIKVLLKKPETFLKRVEEIYEDRELEAFDTIALIDGRVFERASSPMEVDGEYFGRVWSFRDITERTENQNALLQAKEEAELATKAKSEFLASMSHEIRTPMNGVIGMLGLLSNSKLTEYQNRRVSIAQSSAQSLLSLINDILDYSKIDAGKLELEQIDFNLRGMLGDFAEGIAHQAQNKKLELILDLKGVEQSMVTGDPGRLRQAITNLTGNAIKFTKQGEVVVRAELKPAHEGKWWLICSVSDTGIGIPADKIDGLFKSFSQVDASTTRKYGGTGLGLAIVKKISRLMGGDVSVSSVYGIGSCFEIKVLLGKSERSTLVIPKVDINQLTLLVVDDNATNREVIREQLELWGATVVEACSGQEALDICARRESEPGSPKFDVAFLDMQMAEMDGAELGQKLKADARFSPIKLVMMTSMSQMGDASFFAKLGFSGYFPKPTTTSDLFDALNVVAEGGEALQKARPLVTHHYLQALHHQEDEPKKPSWSHDARVLLVEDNYVNQLVAVGILEDFDLDVVVAENGLQALNKLKNIVGDPFDLVLMDCLMPEMDGYQATREIRAGNAGEVNKDIIIVAMTANAMMGDREKCIDSGMNDYLPKPIDPDKLFSSLMHWLPQAGSDDLEPKHLDPEGSGEASDPVPSIKSNLNTDPVSDISAKDHKQAEESIKVDKSIWDKGALLKRSMGKESLFNAIADLFLEDMPKRIESLLQANEAGDMDQLRHVSHTIKGVSANLGGSKLQACAATIEQAAKEGELDKIRAEIPELQLRYEDLISLVKQHDESLGEDVPPERASDLLISESLADISEKLSEGSYIDVDDFGHLKRASERPELQYKFDHLLQLLADFDHEQASACLSELSIYLVDIGASPSKGIVNG</sequence>
<evidence type="ECO:0000256" key="5">
    <source>
        <dbReference type="ARBA" id="ARBA00022553"/>
    </source>
</evidence>
<dbReference type="InterPro" id="IPR004358">
    <property type="entry name" value="Sig_transdc_His_kin-like_C"/>
</dbReference>
<dbReference type="InterPro" id="IPR000700">
    <property type="entry name" value="PAS-assoc_C"/>
</dbReference>
<dbReference type="CDD" id="cd17546">
    <property type="entry name" value="REC_hyHK_CKI1_RcsC-like"/>
    <property type="match status" value="2"/>
</dbReference>
<keyword evidence="10" id="KW-0067">ATP-binding</keyword>
<dbReference type="KEGG" id="svo:SVI_1329"/>
<evidence type="ECO:0000256" key="3">
    <source>
        <dbReference type="ARBA" id="ARBA00012438"/>
    </source>
</evidence>
<dbReference type="eggNOG" id="COG0745">
    <property type="taxonomic scope" value="Bacteria"/>
</dbReference>
<comment type="subunit">
    <text evidence="14">At low DSF concentrations, interacts with RpfF.</text>
</comment>
<evidence type="ECO:0000256" key="14">
    <source>
        <dbReference type="ARBA" id="ARBA00064003"/>
    </source>
</evidence>
<comment type="catalytic activity">
    <reaction evidence="1">
        <text>ATP + protein L-histidine = ADP + protein N-phospho-L-histidine.</text>
        <dbReference type="EC" id="2.7.13.3"/>
    </reaction>
</comment>
<dbReference type="InterPro" id="IPR003660">
    <property type="entry name" value="HAMP_dom"/>
</dbReference>
<dbReference type="SMART" id="SM00387">
    <property type="entry name" value="HATPase_c"/>
    <property type="match status" value="1"/>
</dbReference>
<dbReference type="InterPro" id="IPR035965">
    <property type="entry name" value="PAS-like_dom_sf"/>
</dbReference>
<feature type="domain" description="Response regulatory" evidence="21">
    <location>
        <begin position="943"/>
        <end position="1066"/>
    </location>
</feature>
<keyword evidence="5 17" id="KW-0597">Phosphoprotein</keyword>
<feature type="domain" description="HPt" evidence="25">
    <location>
        <begin position="1297"/>
        <end position="1401"/>
    </location>
</feature>
<dbReference type="PROSITE" id="PS50110">
    <property type="entry name" value="RESPONSE_REGULATORY"/>
    <property type="match status" value="2"/>
</dbReference>
<evidence type="ECO:0000259" key="22">
    <source>
        <dbReference type="PROSITE" id="PS50112"/>
    </source>
</evidence>
<keyword evidence="8" id="KW-0547">Nucleotide-binding</keyword>
<dbReference type="InterPro" id="IPR036641">
    <property type="entry name" value="HPT_dom_sf"/>
</dbReference>
<keyword evidence="11 19" id="KW-1133">Transmembrane helix</keyword>
<comment type="subcellular location">
    <subcellularLocation>
        <location evidence="2">Cell membrane</location>
        <topology evidence="2">Multi-pass membrane protein</topology>
    </subcellularLocation>
</comment>
<dbReference type="NCBIfam" id="TIGR00229">
    <property type="entry name" value="sensory_box"/>
    <property type="match status" value="1"/>
</dbReference>
<dbReference type="PANTHER" id="PTHR45339:SF1">
    <property type="entry name" value="HYBRID SIGNAL TRANSDUCTION HISTIDINE KINASE J"/>
    <property type="match status" value="1"/>
</dbReference>
<evidence type="ECO:0000256" key="2">
    <source>
        <dbReference type="ARBA" id="ARBA00004651"/>
    </source>
</evidence>
<dbReference type="Gene3D" id="3.30.450.20">
    <property type="entry name" value="PAS domain"/>
    <property type="match status" value="2"/>
</dbReference>
<dbReference type="EC" id="2.7.13.3" evidence="3"/>
<dbReference type="CDD" id="cd06225">
    <property type="entry name" value="HAMP"/>
    <property type="match status" value="1"/>
</dbReference>
<feature type="modified residue" description="Phosphohistidine" evidence="16">
    <location>
        <position position="1336"/>
    </location>
</feature>
<dbReference type="PROSITE" id="PS50112">
    <property type="entry name" value="PAS"/>
    <property type="match status" value="1"/>
</dbReference>
<dbReference type="FunFam" id="1.10.287.130:FF:000002">
    <property type="entry name" value="Two-component osmosensing histidine kinase"/>
    <property type="match status" value="1"/>
</dbReference>
<dbReference type="GO" id="GO:0005886">
    <property type="term" value="C:plasma membrane"/>
    <property type="evidence" value="ECO:0007669"/>
    <property type="project" value="UniProtKB-SubCell"/>
</dbReference>
<dbReference type="PROSITE" id="PS50885">
    <property type="entry name" value="HAMP"/>
    <property type="match status" value="1"/>
</dbReference>
<evidence type="ECO:0000256" key="18">
    <source>
        <dbReference type="SAM" id="MobiDB-lite"/>
    </source>
</evidence>
<evidence type="ECO:0000259" key="20">
    <source>
        <dbReference type="PROSITE" id="PS50109"/>
    </source>
</evidence>
<dbReference type="SMART" id="SM00091">
    <property type="entry name" value="PAS"/>
    <property type="match status" value="2"/>
</dbReference>
<keyword evidence="7 19" id="KW-0812">Transmembrane</keyword>
<dbReference type="SMART" id="SM00388">
    <property type="entry name" value="HisKA"/>
    <property type="match status" value="1"/>
</dbReference>
<feature type="domain" description="PAC" evidence="23">
    <location>
        <begin position="507"/>
        <end position="559"/>
    </location>
</feature>
<dbReference type="Pfam" id="PF13426">
    <property type="entry name" value="PAS_9"/>
    <property type="match status" value="1"/>
</dbReference>
<dbReference type="InterPro" id="IPR005467">
    <property type="entry name" value="His_kinase_dom"/>
</dbReference>
<keyword evidence="4" id="KW-1003">Cell membrane</keyword>
<keyword evidence="12" id="KW-0902">Two-component regulatory system</keyword>
<evidence type="ECO:0000256" key="4">
    <source>
        <dbReference type="ARBA" id="ARBA00022475"/>
    </source>
</evidence>
<keyword evidence="27" id="KW-1185">Reference proteome</keyword>
<dbReference type="SUPFAM" id="SSF52172">
    <property type="entry name" value="CheY-like"/>
    <property type="match status" value="2"/>
</dbReference>
<evidence type="ECO:0000256" key="10">
    <source>
        <dbReference type="ARBA" id="ARBA00022840"/>
    </source>
</evidence>
<feature type="modified residue" description="4-aspartylphosphate" evidence="17">
    <location>
        <position position="1156"/>
    </location>
</feature>
<keyword evidence="9 26" id="KW-0418">Kinase</keyword>
<organism evidence="26 27">
    <name type="scientific">Shewanella violacea (strain JCM 10179 / CIP 106290 / LMG 19151 / DSS12)</name>
    <dbReference type="NCBI Taxonomy" id="637905"/>
    <lineage>
        <taxon>Bacteria</taxon>
        <taxon>Pseudomonadati</taxon>
        <taxon>Pseudomonadota</taxon>
        <taxon>Gammaproteobacteria</taxon>
        <taxon>Alteromonadales</taxon>
        <taxon>Shewanellaceae</taxon>
        <taxon>Shewanella</taxon>
    </lineage>
</organism>
<feature type="domain" description="Response regulatory" evidence="21">
    <location>
        <begin position="1104"/>
        <end position="1226"/>
    </location>
</feature>
<dbReference type="InterPro" id="IPR003594">
    <property type="entry name" value="HATPase_dom"/>
</dbReference>
<evidence type="ECO:0000313" key="26">
    <source>
        <dbReference type="EMBL" id="BAJ01300.1"/>
    </source>
</evidence>
<evidence type="ECO:0000256" key="19">
    <source>
        <dbReference type="SAM" id="Phobius"/>
    </source>
</evidence>
<evidence type="ECO:0000256" key="12">
    <source>
        <dbReference type="ARBA" id="ARBA00023012"/>
    </source>
</evidence>
<dbReference type="InterPro" id="IPR036890">
    <property type="entry name" value="HATPase_C_sf"/>
</dbReference>
<accession>D4ZI01</accession>